<dbReference type="PANTHER" id="PTHR30126">
    <property type="entry name" value="HTH-TYPE TRANSCRIPTIONAL REGULATOR"/>
    <property type="match status" value="1"/>
</dbReference>
<evidence type="ECO:0000256" key="4">
    <source>
        <dbReference type="ARBA" id="ARBA00023163"/>
    </source>
</evidence>
<dbReference type="PROSITE" id="PS50931">
    <property type="entry name" value="HTH_LYSR"/>
    <property type="match status" value="1"/>
</dbReference>
<dbReference type="Pfam" id="PF03466">
    <property type="entry name" value="LysR_substrate"/>
    <property type="match status" value="1"/>
</dbReference>
<keyword evidence="7" id="KW-1185">Reference proteome</keyword>
<reference evidence="6 7" key="1">
    <citation type="journal article" date="2009" name="PLoS Genet.">
        <title>The complete genome and proteome of Laribacter hongkongensis reveal potential mechanisms for adaptations to different temperatures and habitats.</title>
        <authorList>
            <person name="Woo P.C."/>
            <person name="Lau S.K."/>
            <person name="Tse H."/>
            <person name="Teng J.L."/>
            <person name="Curreem S.O."/>
            <person name="Tsang A.K."/>
            <person name="Fan R.Y."/>
            <person name="Wong G.K."/>
            <person name="Huang Y."/>
            <person name="Loman N.J."/>
            <person name="Snyder L.A."/>
            <person name="Cai J.J."/>
            <person name="Huang J.D."/>
            <person name="Mak W."/>
            <person name="Pallen M.J."/>
            <person name="Lok S."/>
            <person name="Yuen K.Y."/>
        </authorList>
    </citation>
    <scope>NUCLEOTIDE SEQUENCE [LARGE SCALE GENOMIC DNA]</scope>
    <source>
        <strain evidence="6 7">HLHK9</strain>
    </source>
</reference>
<dbReference type="SUPFAM" id="SSF53850">
    <property type="entry name" value="Periplasmic binding protein-like II"/>
    <property type="match status" value="1"/>
</dbReference>
<dbReference type="HOGENOM" id="CLU_039613_0_0_4"/>
<name>C1DAV7_LARHH</name>
<dbReference type="EMBL" id="CP001154">
    <property type="protein sequence ID" value="ACO73288.1"/>
    <property type="molecule type" value="Genomic_DNA"/>
</dbReference>
<gene>
    <name evidence="6" type="ordered locus">LHK_00293</name>
</gene>
<dbReference type="PANTHER" id="PTHR30126:SF98">
    <property type="entry name" value="HTH-TYPE TRANSCRIPTIONAL ACTIVATOR BAUR"/>
    <property type="match status" value="1"/>
</dbReference>
<evidence type="ECO:0000313" key="7">
    <source>
        <dbReference type="Proteomes" id="UP000002010"/>
    </source>
</evidence>
<dbReference type="Gene3D" id="1.10.10.10">
    <property type="entry name" value="Winged helix-like DNA-binding domain superfamily/Winged helix DNA-binding domain"/>
    <property type="match status" value="1"/>
</dbReference>
<dbReference type="GO" id="GO:0003700">
    <property type="term" value="F:DNA-binding transcription factor activity"/>
    <property type="evidence" value="ECO:0007669"/>
    <property type="project" value="InterPro"/>
</dbReference>
<dbReference type="Proteomes" id="UP000002010">
    <property type="component" value="Chromosome"/>
</dbReference>
<feature type="domain" description="HTH lysR-type" evidence="5">
    <location>
        <begin position="25"/>
        <end position="82"/>
    </location>
</feature>
<proteinExistence type="inferred from homology"/>
<dbReference type="InterPro" id="IPR036390">
    <property type="entry name" value="WH_DNA-bd_sf"/>
</dbReference>
<dbReference type="InterPro" id="IPR005119">
    <property type="entry name" value="LysR_subst-bd"/>
</dbReference>
<dbReference type="Gene3D" id="3.40.190.10">
    <property type="entry name" value="Periplasmic binding protein-like II"/>
    <property type="match status" value="1"/>
</dbReference>
<dbReference type="KEGG" id="lhk:LHK_00293"/>
<evidence type="ECO:0000259" key="5">
    <source>
        <dbReference type="PROSITE" id="PS50931"/>
    </source>
</evidence>
<dbReference type="GO" id="GO:0000976">
    <property type="term" value="F:transcription cis-regulatory region binding"/>
    <property type="evidence" value="ECO:0007669"/>
    <property type="project" value="TreeGrafter"/>
</dbReference>
<evidence type="ECO:0000313" key="6">
    <source>
        <dbReference type="EMBL" id="ACO73288.1"/>
    </source>
</evidence>
<dbReference type="InterPro" id="IPR036388">
    <property type="entry name" value="WH-like_DNA-bd_sf"/>
</dbReference>
<dbReference type="SUPFAM" id="SSF46785">
    <property type="entry name" value="Winged helix' DNA-binding domain"/>
    <property type="match status" value="1"/>
</dbReference>
<evidence type="ECO:0000256" key="1">
    <source>
        <dbReference type="ARBA" id="ARBA00009437"/>
    </source>
</evidence>
<accession>C1DAV7</accession>
<dbReference type="FunFam" id="1.10.10.10:FF:000001">
    <property type="entry name" value="LysR family transcriptional regulator"/>
    <property type="match status" value="1"/>
</dbReference>
<keyword evidence="2" id="KW-0805">Transcription regulation</keyword>
<sequence>MEYNKTLIYDVFARFLRVDVRLNQFDLRLLQIFTVIVDCGGFSAAQVRLGMSQSTISGKMSDLETRLGVRLCQRGRSGFRLTPEGEAVYQETLRFLRRVDEYESRVGQLRGQINGHVDIGVVDTIAMNPLCRLPAALAGFRQRYPEVTLTLEVLATSDIEAGLLQGRLQLGLCSSDQERPGLLYLPLFRERQRLYAAPGHPVFCRTTPPCQRQDLLPYALAGRGQPDITPLDENDGYRTPVQSASMEGTALLLLAGELIGYLPEHFAAPWVASGALRCIDLPELDYYPAFTLTRLRYGTPAQATRLLEEAILAEHVAAAGD</sequence>
<organism evidence="6 7">
    <name type="scientific">Laribacter hongkongensis (strain HLHK9)</name>
    <dbReference type="NCBI Taxonomy" id="557598"/>
    <lineage>
        <taxon>Bacteria</taxon>
        <taxon>Pseudomonadati</taxon>
        <taxon>Pseudomonadota</taxon>
        <taxon>Betaproteobacteria</taxon>
        <taxon>Neisseriales</taxon>
        <taxon>Aquaspirillaceae</taxon>
        <taxon>Laribacter</taxon>
    </lineage>
</organism>
<evidence type="ECO:0000256" key="2">
    <source>
        <dbReference type="ARBA" id="ARBA00023015"/>
    </source>
</evidence>
<dbReference type="AlphaFoldDB" id="C1DAV7"/>
<keyword evidence="4" id="KW-0804">Transcription</keyword>
<protein>
    <submittedName>
        <fullName evidence="6">Transcriptional regulator</fullName>
    </submittedName>
</protein>
<dbReference type="eggNOG" id="COG0583">
    <property type="taxonomic scope" value="Bacteria"/>
</dbReference>
<dbReference type="CDD" id="cd05466">
    <property type="entry name" value="PBP2_LTTR_substrate"/>
    <property type="match status" value="1"/>
</dbReference>
<dbReference type="InterPro" id="IPR000847">
    <property type="entry name" value="LysR_HTH_N"/>
</dbReference>
<comment type="similarity">
    <text evidence="1">Belongs to the LysR transcriptional regulatory family.</text>
</comment>
<evidence type="ECO:0000256" key="3">
    <source>
        <dbReference type="ARBA" id="ARBA00023125"/>
    </source>
</evidence>
<dbReference type="Pfam" id="PF00126">
    <property type="entry name" value="HTH_1"/>
    <property type="match status" value="1"/>
</dbReference>
<dbReference type="STRING" id="557598.LHK_00293"/>
<keyword evidence="3" id="KW-0238">DNA-binding</keyword>